<evidence type="ECO:0000256" key="18">
    <source>
        <dbReference type="PROSITE-ProRule" id="PRU10141"/>
    </source>
</evidence>
<dbReference type="FunFam" id="3.30.200.20:FF:000432">
    <property type="entry name" value="LRR receptor-like serine/threonine-protein kinase EFR"/>
    <property type="match status" value="1"/>
</dbReference>
<gene>
    <name evidence="21" type="ORF">LTRI10_LOCUS6168</name>
</gene>
<evidence type="ECO:0000256" key="5">
    <source>
        <dbReference type="ARBA" id="ARBA00022475"/>
    </source>
</evidence>
<dbReference type="Pfam" id="PF08263">
    <property type="entry name" value="LRRNT_2"/>
    <property type="match status" value="1"/>
</dbReference>
<dbReference type="AlphaFoldDB" id="A0AAV2CQE3"/>
<keyword evidence="15 19" id="KW-1133">Transmembrane helix</keyword>
<keyword evidence="11" id="KW-0677">Repeat</keyword>
<feature type="binding site" evidence="18">
    <location>
        <position position="730"/>
    </location>
    <ligand>
        <name>ATP</name>
        <dbReference type="ChEBI" id="CHEBI:30616"/>
    </ligand>
</feature>
<evidence type="ECO:0000256" key="13">
    <source>
        <dbReference type="ARBA" id="ARBA00022777"/>
    </source>
</evidence>
<dbReference type="PRINTS" id="PR00019">
    <property type="entry name" value="LEURICHRPT"/>
</dbReference>
<keyword evidence="17" id="KW-0325">Glycoprotein</keyword>
<keyword evidence="12 18" id="KW-0547">Nucleotide-binding</keyword>
<organism evidence="21 22">
    <name type="scientific">Linum trigynum</name>
    <dbReference type="NCBI Taxonomy" id="586398"/>
    <lineage>
        <taxon>Eukaryota</taxon>
        <taxon>Viridiplantae</taxon>
        <taxon>Streptophyta</taxon>
        <taxon>Embryophyta</taxon>
        <taxon>Tracheophyta</taxon>
        <taxon>Spermatophyta</taxon>
        <taxon>Magnoliopsida</taxon>
        <taxon>eudicotyledons</taxon>
        <taxon>Gunneridae</taxon>
        <taxon>Pentapetalae</taxon>
        <taxon>rosids</taxon>
        <taxon>fabids</taxon>
        <taxon>Malpighiales</taxon>
        <taxon>Linaceae</taxon>
        <taxon>Linum</taxon>
    </lineage>
</organism>
<comment type="similarity">
    <text evidence="3">Belongs to the RLP family.</text>
</comment>
<dbReference type="InterPro" id="IPR003591">
    <property type="entry name" value="Leu-rich_rpt_typical-subtyp"/>
</dbReference>
<evidence type="ECO:0000256" key="6">
    <source>
        <dbReference type="ARBA" id="ARBA00022527"/>
    </source>
</evidence>
<evidence type="ECO:0000256" key="8">
    <source>
        <dbReference type="ARBA" id="ARBA00022679"/>
    </source>
</evidence>
<dbReference type="SMART" id="SM00220">
    <property type="entry name" value="S_TKc"/>
    <property type="match status" value="1"/>
</dbReference>
<evidence type="ECO:0000256" key="4">
    <source>
        <dbReference type="ARBA" id="ARBA00012513"/>
    </source>
</evidence>
<keyword evidence="16 19" id="KW-0472">Membrane</keyword>
<dbReference type="InterPro" id="IPR011009">
    <property type="entry name" value="Kinase-like_dom_sf"/>
</dbReference>
<evidence type="ECO:0000313" key="22">
    <source>
        <dbReference type="Proteomes" id="UP001497516"/>
    </source>
</evidence>
<keyword evidence="10" id="KW-0732">Signal</keyword>
<proteinExistence type="inferred from homology"/>
<evidence type="ECO:0000256" key="2">
    <source>
        <dbReference type="ARBA" id="ARBA00008684"/>
    </source>
</evidence>
<dbReference type="Gene3D" id="1.10.510.10">
    <property type="entry name" value="Transferase(Phosphotransferase) domain 1"/>
    <property type="match status" value="1"/>
</dbReference>
<dbReference type="Pfam" id="PF23598">
    <property type="entry name" value="LRR_14"/>
    <property type="match status" value="1"/>
</dbReference>
<keyword evidence="13" id="KW-0418">Kinase</keyword>
<feature type="domain" description="Protein kinase" evidence="20">
    <location>
        <begin position="701"/>
        <end position="922"/>
    </location>
</feature>
<evidence type="ECO:0000256" key="12">
    <source>
        <dbReference type="ARBA" id="ARBA00022741"/>
    </source>
</evidence>
<dbReference type="Proteomes" id="UP001497516">
    <property type="component" value="Chromosome 10"/>
</dbReference>
<evidence type="ECO:0000256" key="7">
    <source>
        <dbReference type="ARBA" id="ARBA00022614"/>
    </source>
</evidence>
<evidence type="ECO:0000256" key="3">
    <source>
        <dbReference type="ARBA" id="ARBA00009592"/>
    </source>
</evidence>
<evidence type="ECO:0000256" key="14">
    <source>
        <dbReference type="ARBA" id="ARBA00022840"/>
    </source>
</evidence>
<evidence type="ECO:0000256" key="10">
    <source>
        <dbReference type="ARBA" id="ARBA00022729"/>
    </source>
</evidence>
<dbReference type="Pfam" id="PF00560">
    <property type="entry name" value="LRR_1"/>
    <property type="match status" value="7"/>
</dbReference>
<comment type="subcellular location">
    <subcellularLocation>
        <location evidence="1">Cell membrane</location>
        <topology evidence="1">Single-pass type I membrane protein</topology>
    </subcellularLocation>
</comment>
<keyword evidence="8" id="KW-0808">Transferase</keyword>
<comment type="similarity">
    <text evidence="2">Belongs to the protein kinase superfamily. Ser/Thr protein kinase family.</text>
</comment>
<feature type="transmembrane region" description="Helical" evidence="19">
    <location>
        <begin position="648"/>
        <end position="671"/>
    </location>
</feature>
<evidence type="ECO:0000256" key="15">
    <source>
        <dbReference type="ARBA" id="ARBA00022989"/>
    </source>
</evidence>
<evidence type="ECO:0000256" key="9">
    <source>
        <dbReference type="ARBA" id="ARBA00022692"/>
    </source>
</evidence>
<evidence type="ECO:0000256" key="17">
    <source>
        <dbReference type="ARBA" id="ARBA00023180"/>
    </source>
</evidence>
<dbReference type="InterPro" id="IPR017441">
    <property type="entry name" value="Protein_kinase_ATP_BS"/>
</dbReference>
<dbReference type="FunFam" id="3.80.10.10:FF:000288">
    <property type="entry name" value="LRR receptor-like serine/threonine-protein kinase EFR"/>
    <property type="match status" value="1"/>
</dbReference>
<dbReference type="PANTHER" id="PTHR27008">
    <property type="entry name" value="OS04G0122200 PROTEIN"/>
    <property type="match status" value="1"/>
</dbReference>
<dbReference type="SMART" id="SM00369">
    <property type="entry name" value="LRR_TYP"/>
    <property type="match status" value="9"/>
</dbReference>
<dbReference type="InterPro" id="IPR000719">
    <property type="entry name" value="Prot_kinase_dom"/>
</dbReference>
<accession>A0AAV2CQE3</accession>
<evidence type="ECO:0000256" key="1">
    <source>
        <dbReference type="ARBA" id="ARBA00004251"/>
    </source>
</evidence>
<dbReference type="SUPFAM" id="SSF56112">
    <property type="entry name" value="Protein kinase-like (PK-like)"/>
    <property type="match status" value="1"/>
</dbReference>
<dbReference type="EC" id="2.7.11.1" evidence="4"/>
<dbReference type="GO" id="GO:0005886">
    <property type="term" value="C:plasma membrane"/>
    <property type="evidence" value="ECO:0007669"/>
    <property type="project" value="UniProtKB-SubCell"/>
</dbReference>
<evidence type="ECO:0000256" key="11">
    <source>
        <dbReference type="ARBA" id="ARBA00022737"/>
    </source>
</evidence>
<dbReference type="SUPFAM" id="SSF52058">
    <property type="entry name" value="L domain-like"/>
    <property type="match status" value="2"/>
</dbReference>
<reference evidence="21 22" key="1">
    <citation type="submission" date="2024-04" db="EMBL/GenBank/DDBJ databases">
        <authorList>
            <person name="Fracassetti M."/>
        </authorList>
    </citation>
    <scope>NUCLEOTIDE SEQUENCE [LARGE SCALE GENOMIC DNA]</scope>
</reference>
<dbReference type="InterPro" id="IPR001611">
    <property type="entry name" value="Leu-rich_rpt"/>
</dbReference>
<keyword evidence="9 19" id="KW-0812">Transmembrane</keyword>
<dbReference type="Pfam" id="PF00069">
    <property type="entry name" value="Pkinase"/>
    <property type="match status" value="1"/>
</dbReference>
<dbReference type="PANTHER" id="PTHR27008:SF577">
    <property type="entry name" value="PROTEIN KINASE DOMAIN-CONTAINING PROTEIN"/>
    <property type="match status" value="1"/>
</dbReference>
<dbReference type="Gene3D" id="3.30.200.20">
    <property type="entry name" value="Phosphorylase Kinase, domain 1"/>
    <property type="match status" value="1"/>
</dbReference>
<dbReference type="EMBL" id="OZ034814">
    <property type="protein sequence ID" value="CAL1358623.1"/>
    <property type="molecule type" value="Genomic_DNA"/>
</dbReference>
<dbReference type="FunFam" id="3.80.10.10:FF:000275">
    <property type="entry name" value="Leucine-rich repeat receptor-like protein kinase"/>
    <property type="match status" value="1"/>
</dbReference>
<dbReference type="PROSITE" id="PS00107">
    <property type="entry name" value="PROTEIN_KINASE_ATP"/>
    <property type="match status" value="1"/>
</dbReference>
<dbReference type="InterPro" id="IPR032675">
    <property type="entry name" value="LRR_dom_sf"/>
</dbReference>
<protein>
    <recommendedName>
        <fullName evidence="4">non-specific serine/threonine protein kinase</fullName>
        <ecNumber evidence="4">2.7.11.1</ecNumber>
    </recommendedName>
</protein>
<keyword evidence="14 18" id="KW-0067">ATP-binding</keyword>
<dbReference type="InterPro" id="IPR008271">
    <property type="entry name" value="Ser/Thr_kinase_AS"/>
</dbReference>
<keyword evidence="22" id="KW-1185">Reference proteome</keyword>
<sequence length="922" mass="100880">MMSCFYFHLVDANYPPITPTNNETDRLALLKFKSVISSDPLGALNSWNDSTHFCEWHGVSCGSTTGHDTRARVTTLDLRHQKLSGPIAPHIGNLTFLTELLLNNNSLTEKIPPEIGHLRRLQRLYLSNNSLTGEIPSNISSCSALTIFHVGNNEFVGELPRWSNRKLRGYWVYKNYLTGTIPPSFGNFSSLETFAIGGNRLSGEIPESLGRLKNLHTLYLDLNNFTGEVPASIYNLSLLTYLSFGTNNLRGTLPWNLGTLLPNLQNFATYSNQFTGSIPISLSNASNLVTLQLGYNNFSGSVPNMARSRGLDWFLIDHNFLGGGGADDLSFISSLTNATSLENLAIGHNNFGDVFPLQFGNLSSRLRLLRIGGNKISGSIPSGIQNLINMQLFDASRNSLSGSIPTSIGKLQSLESLDLGHNKISGSVPSSIGNLTRLVLLSLESNNLDGEIPASVGNCQDLIFLDLSNNDLSGFIPQHVMELTSLSRLLNLSQNQLAGALPAEVSNLKNLGSLDLSHNMLSGSIPGNLGSCLGLEMVNLRGNLLQGPIPSGLGVLRGIQQFDVSSNNLSGEIPDIFQDMKFLQILNLSYNNLEGEVPQGGMLKNGSIVLVSGNSNLCGGVPELKLPPCNYYFKHLKKKKALSSKWKIVASTISIMLLFTLTSSCLLVIWIRKRRKRGSVSSDDSMLQLSYLRLYKATNGFSTANLIGKGSFGSVYRGVLDQNGSTIAVKVFNLDRRGATKSFVAECEALKNIRHRNLVRILTVCSGVDRQGNDFKALVYEFLANGSLEEWLHPVERADEPPKSLSFRQRMNVAINVASALDYLHHQCEMPIVHCDLKPSNILLDEDKVGHVGDFGLARFLRSSIDNLSSASQTSSTICIKGTIGYAPPGKYSTLDGTNYYKLFQLYDGIQRRTYGAPRIVN</sequence>
<evidence type="ECO:0000313" key="21">
    <source>
        <dbReference type="EMBL" id="CAL1358623.1"/>
    </source>
</evidence>
<evidence type="ECO:0000256" key="19">
    <source>
        <dbReference type="SAM" id="Phobius"/>
    </source>
</evidence>
<keyword evidence="7" id="KW-0433">Leucine-rich repeat</keyword>
<dbReference type="SMART" id="SM00365">
    <property type="entry name" value="LRR_SD22"/>
    <property type="match status" value="3"/>
</dbReference>
<dbReference type="InterPro" id="IPR013210">
    <property type="entry name" value="LRR_N_plant-typ"/>
</dbReference>
<dbReference type="FunFam" id="3.80.10.10:FF:000383">
    <property type="entry name" value="Leucine-rich repeat receptor protein kinase EMS1"/>
    <property type="match status" value="1"/>
</dbReference>
<evidence type="ECO:0000259" key="20">
    <source>
        <dbReference type="PROSITE" id="PS50011"/>
    </source>
</evidence>
<dbReference type="InterPro" id="IPR051809">
    <property type="entry name" value="Plant_receptor-like_S/T_kinase"/>
</dbReference>
<name>A0AAV2CQE3_9ROSI</name>
<dbReference type="InterPro" id="IPR055414">
    <property type="entry name" value="LRR_R13L4/SHOC2-like"/>
</dbReference>
<keyword evidence="5" id="KW-1003">Cell membrane</keyword>
<dbReference type="PROSITE" id="PS00108">
    <property type="entry name" value="PROTEIN_KINASE_ST"/>
    <property type="match status" value="1"/>
</dbReference>
<dbReference type="GO" id="GO:0004674">
    <property type="term" value="F:protein serine/threonine kinase activity"/>
    <property type="evidence" value="ECO:0007669"/>
    <property type="project" value="UniProtKB-KW"/>
</dbReference>
<keyword evidence="6" id="KW-0723">Serine/threonine-protein kinase</keyword>
<dbReference type="GO" id="GO:0005524">
    <property type="term" value="F:ATP binding"/>
    <property type="evidence" value="ECO:0007669"/>
    <property type="project" value="UniProtKB-UniRule"/>
</dbReference>
<dbReference type="Gene3D" id="3.80.10.10">
    <property type="entry name" value="Ribonuclease Inhibitor"/>
    <property type="match status" value="4"/>
</dbReference>
<evidence type="ECO:0000256" key="16">
    <source>
        <dbReference type="ARBA" id="ARBA00023136"/>
    </source>
</evidence>
<dbReference type="PROSITE" id="PS50011">
    <property type="entry name" value="PROTEIN_KINASE_DOM"/>
    <property type="match status" value="1"/>
</dbReference>